<evidence type="ECO:0000313" key="1">
    <source>
        <dbReference type="EMBL" id="QEE16054.1"/>
    </source>
</evidence>
<accession>A0A5B9DA85</accession>
<dbReference type="EMBL" id="CP042905">
    <property type="protein sequence ID" value="QEE16054.1"/>
    <property type="molecule type" value="Genomic_DNA"/>
</dbReference>
<name>A0A5B9DA85_9ARCH</name>
<organism evidence="1">
    <name type="scientific">Promethearchaeum syntrophicum</name>
    <dbReference type="NCBI Taxonomy" id="2594042"/>
    <lineage>
        <taxon>Archaea</taxon>
        <taxon>Promethearchaeati</taxon>
        <taxon>Promethearchaeota</taxon>
        <taxon>Promethearchaeia</taxon>
        <taxon>Promethearchaeales</taxon>
        <taxon>Promethearchaeaceae</taxon>
        <taxon>Promethearchaeum</taxon>
    </lineage>
</organism>
<proteinExistence type="predicted"/>
<gene>
    <name evidence="1" type="ORF">DSAG12_01882</name>
</gene>
<reference evidence="1" key="1">
    <citation type="journal article" date="2020" name="Nature">
        <title>Isolation of an archaeon at the prokaryote-eukaryote interface.</title>
        <authorList>
            <person name="Imachi H."/>
            <person name="Nobu M.K."/>
            <person name="Nakahara N."/>
            <person name="Morono Y."/>
            <person name="Ogawara M."/>
            <person name="Takaki Y."/>
            <person name="Takano Y."/>
            <person name="Uematsu K."/>
            <person name="Ikuta T."/>
            <person name="Ito M."/>
            <person name="Matsui Y."/>
            <person name="Miyazaki M."/>
            <person name="Murata K."/>
            <person name="Saito Y."/>
            <person name="Sakai S."/>
            <person name="Song C."/>
            <person name="Tasumi E."/>
            <person name="Yamanaka Y."/>
            <person name="Yamaguchi T."/>
            <person name="Kamagata Y."/>
            <person name="Tamaki H."/>
            <person name="Takai K."/>
        </authorList>
    </citation>
    <scope>NUCLEOTIDE SEQUENCE [LARGE SCALE GENOMIC DNA]</scope>
    <source>
        <strain evidence="1">MK-D1</strain>
    </source>
</reference>
<dbReference type="AlphaFoldDB" id="A0A5B9DA85"/>
<sequence>MQFQGLKNTIFKRRALIFIFLSIINSNRGFNYEFTVLSDFTEV</sequence>
<protein>
    <submittedName>
        <fullName evidence="1">Uncharacterized protein</fullName>
    </submittedName>
</protein>